<organism evidence="1 2">
    <name type="scientific">Pseudogulbenkiania ferrooxidans EGD-HP2</name>
    <dbReference type="NCBI Taxonomy" id="1388764"/>
    <lineage>
        <taxon>Bacteria</taxon>
        <taxon>Pseudomonadati</taxon>
        <taxon>Pseudomonadota</taxon>
        <taxon>Betaproteobacteria</taxon>
        <taxon>Neisseriales</taxon>
        <taxon>Chromobacteriaceae</taxon>
        <taxon>Pseudogulbenkiania</taxon>
    </lineage>
</organism>
<gene>
    <name evidence="1" type="ORF">O166_01315</name>
</gene>
<sequence>MLFIFLKKENLSDNSQVKQINGLHSFIVLYLWHFAM</sequence>
<protein>
    <recommendedName>
        <fullName evidence="3">Transposase</fullName>
    </recommendedName>
</protein>
<evidence type="ECO:0000313" key="1">
    <source>
        <dbReference type="EMBL" id="ERE06224.1"/>
    </source>
</evidence>
<proteinExistence type="predicted"/>
<dbReference type="Proteomes" id="UP000016426">
    <property type="component" value="Unassembled WGS sequence"/>
</dbReference>
<dbReference type="EMBL" id="AVPH01000236">
    <property type="protein sequence ID" value="ERE06224.1"/>
    <property type="molecule type" value="Genomic_DNA"/>
</dbReference>
<comment type="caution">
    <text evidence="1">The sequence shown here is derived from an EMBL/GenBank/DDBJ whole genome shotgun (WGS) entry which is preliminary data.</text>
</comment>
<reference evidence="1 2" key="1">
    <citation type="journal article" date="2013" name="Genome Announc.">
        <title>Genome Sequence of the Pigment-Producing Bacterium Pseudogulbenkiania ferrooxidans, Isolated from Loktak Lake.</title>
        <authorList>
            <person name="Puranik S."/>
            <person name="Talkal R."/>
            <person name="Qureshi A."/>
            <person name="Khardenavis A."/>
            <person name="Kapley A."/>
            <person name="Purohit H.J."/>
        </authorList>
    </citation>
    <scope>NUCLEOTIDE SEQUENCE [LARGE SCALE GENOMIC DNA]</scope>
    <source>
        <strain evidence="1 2">EGD-HP2</strain>
    </source>
</reference>
<name>A0ABN0N5Z6_9NEIS</name>
<evidence type="ECO:0000313" key="2">
    <source>
        <dbReference type="Proteomes" id="UP000016426"/>
    </source>
</evidence>
<evidence type="ECO:0008006" key="3">
    <source>
        <dbReference type="Google" id="ProtNLM"/>
    </source>
</evidence>
<accession>A0ABN0N5Z6</accession>
<keyword evidence="2" id="KW-1185">Reference proteome</keyword>